<evidence type="ECO:0000256" key="3">
    <source>
        <dbReference type="ARBA" id="ARBA00006247"/>
    </source>
</evidence>
<feature type="domain" description="Peptidase M20 dimerisation" evidence="8">
    <location>
        <begin position="208"/>
        <end position="322"/>
    </location>
</feature>
<dbReference type="EMBL" id="FRCB01000004">
    <property type="protein sequence ID" value="SHM03223.1"/>
    <property type="molecule type" value="Genomic_DNA"/>
</dbReference>
<dbReference type="InterPro" id="IPR002933">
    <property type="entry name" value="Peptidase_M20"/>
</dbReference>
<dbReference type="Gene3D" id="3.30.70.360">
    <property type="match status" value="1"/>
</dbReference>
<dbReference type="Pfam" id="PF01546">
    <property type="entry name" value="Peptidase_M20"/>
    <property type="match status" value="1"/>
</dbReference>
<comment type="cofactor">
    <cofactor evidence="2">
        <name>Zn(2+)</name>
        <dbReference type="ChEBI" id="CHEBI:29105"/>
    </cofactor>
</comment>
<keyword evidence="7" id="KW-0170">Cobalt</keyword>
<evidence type="ECO:0000313" key="9">
    <source>
        <dbReference type="EMBL" id="SHM03223.1"/>
    </source>
</evidence>
<evidence type="ECO:0000259" key="8">
    <source>
        <dbReference type="Pfam" id="PF07687"/>
    </source>
</evidence>
<proteinExistence type="inferred from homology"/>
<dbReference type="Proteomes" id="UP000322545">
    <property type="component" value="Unassembled WGS sequence"/>
</dbReference>
<comment type="similarity">
    <text evidence="3">Belongs to the peptidase M20A family.</text>
</comment>
<dbReference type="RefSeq" id="WP_149779378.1">
    <property type="nucleotide sequence ID" value="NZ_FRCB01000004.1"/>
</dbReference>
<name>A0A1M7FGX1_9RHOB</name>
<dbReference type="NCBIfam" id="TIGR01910">
    <property type="entry name" value="DapE-ArgE"/>
    <property type="match status" value="1"/>
</dbReference>
<accession>A0A1M7FGX1</accession>
<evidence type="ECO:0000313" key="10">
    <source>
        <dbReference type="Proteomes" id="UP000322545"/>
    </source>
</evidence>
<dbReference type="PANTHER" id="PTHR43808:SF25">
    <property type="entry name" value="PEPTIDASE M20 DIMERISATION DOMAIN-CONTAINING PROTEIN"/>
    <property type="match status" value="1"/>
</dbReference>
<gene>
    <name evidence="9" type="ORF">SAMN05443432_104189</name>
</gene>
<dbReference type="AlphaFoldDB" id="A0A1M7FGX1"/>
<reference evidence="9 10" key="1">
    <citation type="submission" date="2016-11" db="EMBL/GenBank/DDBJ databases">
        <authorList>
            <person name="Varghese N."/>
            <person name="Submissions S."/>
        </authorList>
    </citation>
    <scope>NUCLEOTIDE SEQUENCE [LARGE SCALE GENOMIC DNA]</scope>
    <source>
        <strain evidence="9 10">DSM 28249</strain>
    </source>
</reference>
<dbReference type="PANTHER" id="PTHR43808">
    <property type="entry name" value="ACETYLORNITHINE DEACETYLASE"/>
    <property type="match status" value="1"/>
</dbReference>
<evidence type="ECO:0000256" key="4">
    <source>
        <dbReference type="ARBA" id="ARBA00022723"/>
    </source>
</evidence>
<evidence type="ECO:0000256" key="5">
    <source>
        <dbReference type="ARBA" id="ARBA00022801"/>
    </source>
</evidence>
<keyword evidence="5" id="KW-0378">Hydrolase</keyword>
<evidence type="ECO:0000256" key="7">
    <source>
        <dbReference type="ARBA" id="ARBA00023285"/>
    </source>
</evidence>
<evidence type="ECO:0000256" key="2">
    <source>
        <dbReference type="ARBA" id="ARBA00001947"/>
    </source>
</evidence>
<dbReference type="NCBIfam" id="NF005306">
    <property type="entry name" value="PRK06837.1"/>
    <property type="match status" value="1"/>
</dbReference>
<keyword evidence="10" id="KW-1185">Reference proteome</keyword>
<organism evidence="9 10">
    <name type="scientific">Roseovarius litoreus</name>
    <dbReference type="NCBI Taxonomy" id="1155722"/>
    <lineage>
        <taxon>Bacteria</taxon>
        <taxon>Pseudomonadati</taxon>
        <taxon>Pseudomonadota</taxon>
        <taxon>Alphaproteobacteria</taxon>
        <taxon>Rhodobacterales</taxon>
        <taxon>Roseobacteraceae</taxon>
        <taxon>Roseovarius</taxon>
    </lineage>
</organism>
<keyword evidence="4" id="KW-0479">Metal-binding</keyword>
<dbReference type="SUPFAM" id="SSF53187">
    <property type="entry name" value="Zn-dependent exopeptidases"/>
    <property type="match status" value="1"/>
</dbReference>
<sequence length="438" mass="47392">MTPDSQDPGLRRAIIDAVADGFERQVHFLTEFTRIPSLRGQEDSALDFMAGALRARGWSVDDWTAPLESLRHEPGFCDCAGEVRSVRSVVGTLSSGTGAGRSLILQGHLDVVPEGPHAMWHSPPFAPEIRDGWMYGRGAGDMKAGKVAALFAVDALRRAGVTPSGRLHYQSVVEEESSGLGALATLARGYRADCAFIPEPTGLGLVRAQVGAIWFRLKVRGRPAHVAYASTGASAITATMHLITALQRMEARWNDAARDHPQYRDVPHPLNFNAGKIAGGDWTSSLPAWCDVDCRMGLLPGDDVAARRAEITRTIETAAAEHPFLRDNPPKILWTGFMADGYTLNDADAPEACLARAHHTATGQDRPEDQSWTALTDTRFYGLYHGIPSLCYGPLADSIHGFDERVDLASVQRCTEVIALFIADWCGLDSLPGTPGKA</sequence>
<dbReference type="InterPro" id="IPR010182">
    <property type="entry name" value="ArgE/DapE"/>
</dbReference>
<dbReference type="GO" id="GO:0016787">
    <property type="term" value="F:hydrolase activity"/>
    <property type="evidence" value="ECO:0007669"/>
    <property type="project" value="UniProtKB-KW"/>
</dbReference>
<protein>
    <submittedName>
        <fullName evidence="9">Acetylornithine deacetylase</fullName>
    </submittedName>
</protein>
<dbReference type="InterPro" id="IPR050072">
    <property type="entry name" value="Peptidase_M20A"/>
</dbReference>
<dbReference type="InterPro" id="IPR033687">
    <property type="entry name" value="YodQ-like"/>
</dbReference>
<keyword evidence="6" id="KW-0862">Zinc</keyword>
<dbReference type="Pfam" id="PF07687">
    <property type="entry name" value="M20_dimer"/>
    <property type="match status" value="1"/>
</dbReference>
<dbReference type="GO" id="GO:0046872">
    <property type="term" value="F:metal ion binding"/>
    <property type="evidence" value="ECO:0007669"/>
    <property type="project" value="UniProtKB-KW"/>
</dbReference>
<comment type="cofactor">
    <cofactor evidence="1">
        <name>Co(2+)</name>
        <dbReference type="ChEBI" id="CHEBI:48828"/>
    </cofactor>
</comment>
<dbReference type="CDD" id="cd03895">
    <property type="entry name" value="M20_ArgE_DapE-like"/>
    <property type="match status" value="1"/>
</dbReference>
<dbReference type="InterPro" id="IPR011650">
    <property type="entry name" value="Peptidase_M20_dimer"/>
</dbReference>
<evidence type="ECO:0000256" key="6">
    <source>
        <dbReference type="ARBA" id="ARBA00022833"/>
    </source>
</evidence>
<dbReference type="Gene3D" id="3.40.630.10">
    <property type="entry name" value="Zn peptidases"/>
    <property type="match status" value="1"/>
</dbReference>
<evidence type="ECO:0000256" key="1">
    <source>
        <dbReference type="ARBA" id="ARBA00001941"/>
    </source>
</evidence>
<dbReference type="SUPFAM" id="SSF55031">
    <property type="entry name" value="Bacterial exopeptidase dimerisation domain"/>
    <property type="match status" value="1"/>
</dbReference>
<dbReference type="InterPro" id="IPR036264">
    <property type="entry name" value="Bact_exopeptidase_dim_dom"/>
</dbReference>